<dbReference type="NCBIfam" id="NF003652">
    <property type="entry name" value="PRK05286.2-5"/>
    <property type="match status" value="1"/>
</dbReference>
<dbReference type="InterPro" id="IPR012135">
    <property type="entry name" value="Dihydroorotate_DH_1_2"/>
</dbReference>
<dbReference type="GO" id="GO:0006207">
    <property type="term" value="P:'de novo' pyrimidine nucleobase biosynthetic process"/>
    <property type="evidence" value="ECO:0007669"/>
    <property type="project" value="InterPro"/>
</dbReference>
<dbReference type="InterPro" id="IPR013785">
    <property type="entry name" value="Aldolase_TIM"/>
</dbReference>
<dbReference type="InterPro" id="IPR005720">
    <property type="entry name" value="Dihydroorotate_DH_cat"/>
</dbReference>
<dbReference type="UniPathway" id="UPA00070">
    <property type="reaction ID" value="UER00946"/>
</dbReference>
<dbReference type="PANTHER" id="PTHR48109">
    <property type="entry name" value="DIHYDROOROTATE DEHYDROGENASE (QUINONE), MITOCHONDRIAL-RELATED"/>
    <property type="match status" value="1"/>
</dbReference>
<dbReference type="AlphaFoldDB" id="A0A3B1E706"/>
<evidence type="ECO:0000256" key="7">
    <source>
        <dbReference type="ARBA" id="ARBA00022630"/>
    </source>
</evidence>
<evidence type="ECO:0000256" key="6">
    <source>
        <dbReference type="ARBA" id="ARBA00012791"/>
    </source>
</evidence>
<evidence type="ECO:0000256" key="11">
    <source>
        <dbReference type="ARBA" id="ARBA00023136"/>
    </source>
</evidence>
<accession>A0A3B1E706</accession>
<evidence type="ECO:0000313" key="14">
    <source>
        <dbReference type="EMBL" id="VAY86890.1"/>
    </source>
</evidence>
<comment type="function">
    <text evidence="2">Catalyzes the conversion of dihydroorotate to orotate with quinone as electron acceptor.</text>
</comment>
<evidence type="ECO:0000256" key="4">
    <source>
        <dbReference type="ARBA" id="ARBA00005161"/>
    </source>
</evidence>
<dbReference type="EC" id="1.3.5.2" evidence="6"/>
<evidence type="ECO:0000256" key="8">
    <source>
        <dbReference type="ARBA" id="ARBA00022643"/>
    </source>
</evidence>
<dbReference type="PANTHER" id="PTHR48109:SF4">
    <property type="entry name" value="DIHYDROOROTATE DEHYDROGENASE (QUINONE), MITOCHONDRIAL"/>
    <property type="match status" value="1"/>
</dbReference>
<keyword evidence="9" id="KW-0665">Pyrimidine biosynthesis</keyword>
<evidence type="ECO:0000259" key="13">
    <source>
        <dbReference type="Pfam" id="PF01180"/>
    </source>
</evidence>
<dbReference type="Pfam" id="PF01180">
    <property type="entry name" value="DHO_dh"/>
    <property type="match status" value="1"/>
</dbReference>
<reference evidence="14" key="1">
    <citation type="submission" date="2018-10" db="EMBL/GenBank/DDBJ databases">
        <authorList>
            <person name="Aoki K."/>
        </authorList>
    </citation>
    <scope>NUCLEOTIDE SEQUENCE</scope>
</reference>
<evidence type="ECO:0000256" key="2">
    <source>
        <dbReference type="ARBA" id="ARBA00003125"/>
    </source>
</evidence>
<feature type="domain" description="Dihydroorotate dehydrogenase catalytic" evidence="13">
    <location>
        <begin position="51"/>
        <end position="333"/>
    </location>
</feature>
<comment type="subcellular location">
    <subcellularLocation>
        <location evidence="3">Membrane</location>
    </subcellularLocation>
</comment>
<evidence type="ECO:0000256" key="5">
    <source>
        <dbReference type="ARBA" id="ARBA00005359"/>
    </source>
</evidence>
<comment type="similarity">
    <text evidence="5">Belongs to the dihydroorotate dehydrogenase family. Type 2 subfamily.</text>
</comment>
<keyword evidence="11" id="KW-0472">Membrane</keyword>
<gene>
    <name evidence="14" type="ORF">MNB_ARC-1_1098</name>
</gene>
<sequence length="352" mass="39107">MFNYENIKKIMFKFEPETAHTIAEYSLRVLPHCSFLNDYMIKKNFVKNDILSQNIFGIRFHNPIGLGAGFDKNATMIKSVPALGFGYTEIGTVTPKPQKGNNKPRLFRFPEQKSIQNAMGFNNKGSYCVIQNLKNIHLSYIPIGVSIGKNKDTPENMSLNDYEILIRGFKDICDYLVVNISSPNTPNLRDLQNEEFIKAIFTLTNKITNKPVFLKIAPDMKSQTAITLCQTAINHGASGIIATNTTQDYSLLKNSKDFGGISGAILSDKSYDLFKDIGAQLYDKTTLISVGGISSARDAYRRIKAGATLVQILSGFIFEGPSICKNINDELVKLIKADGYTHISQAIGADFK</sequence>
<dbReference type="SUPFAM" id="SSF51395">
    <property type="entry name" value="FMN-linked oxidoreductases"/>
    <property type="match status" value="1"/>
</dbReference>
<evidence type="ECO:0000256" key="9">
    <source>
        <dbReference type="ARBA" id="ARBA00022975"/>
    </source>
</evidence>
<dbReference type="GO" id="GO:0005737">
    <property type="term" value="C:cytoplasm"/>
    <property type="evidence" value="ECO:0007669"/>
    <property type="project" value="InterPro"/>
</dbReference>
<dbReference type="PIRSF" id="PIRSF000164">
    <property type="entry name" value="DHO_oxidase"/>
    <property type="match status" value="1"/>
</dbReference>
<evidence type="ECO:0000256" key="12">
    <source>
        <dbReference type="ARBA" id="ARBA00048639"/>
    </source>
</evidence>
<dbReference type="Gene3D" id="3.20.20.70">
    <property type="entry name" value="Aldolase class I"/>
    <property type="match status" value="1"/>
</dbReference>
<dbReference type="GO" id="GO:0005886">
    <property type="term" value="C:plasma membrane"/>
    <property type="evidence" value="ECO:0007669"/>
    <property type="project" value="TreeGrafter"/>
</dbReference>
<dbReference type="NCBIfam" id="NF003649">
    <property type="entry name" value="PRK05286.2-2"/>
    <property type="match status" value="1"/>
</dbReference>
<evidence type="ECO:0000256" key="10">
    <source>
        <dbReference type="ARBA" id="ARBA00023002"/>
    </source>
</evidence>
<evidence type="ECO:0000256" key="3">
    <source>
        <dbReference type="ARBA" id="ARBA00004370"/>
    </source>
</evidence>
<evidence type="ECO:0000256" key="1">
    <source>
        <dbReference type="ARBA" id="ARBA00001917"/>
    </source>
</evidence>
<dbReference type="InterPro" id="IPR050074">
    <property type="entry name" value="DHO_dehydrogenase"/>
</dbReference>
<dbReference type="NCBIfam" id="TIGR01036">
    <property type="entry name" value="pyrD_sub2"/>
    <property type="match status" value="1"/>
</dbReference>
<comment type="pathway">
    <text evidence="4">Pyrimidine metabolism; UMP biosynthesis via de novo pathway; orotate from (S)-dihydroorotate (quinone route): step 1/1.</text>
</comment>
<dbReference type="PROSITE" id="PS00912">
    <property type="entry name" value="DHODEHASE_2"/>
    <property type="match status" value="1"/>
</dbReference>
<dbReference type="PROSITE" id="PS00911">
    <property type="entry name" value="DHODEHASE_1"/>
    <property type="match status" value="1"/>
</dbReference>
<dbReference type="EMBL" id="UOYO01000017">
    <property type="protein sequence ID" value="VAY86890.1"/>
    <property type="molecule type" value="Genomic_DNA"/>
</dbReference>
<comment type="cofactor">
    <cofactor evidence="1">
        <name>FMN</name>
        <dbReference type="ChEBI" id="CHEBI:58210"/>
    </cofactor>
</comment>
<dbReference type="InterPro" id="IPR001295">
    <property type="entry name" value="Dihydroorotate_DH_CS"/>
</dbReference>
<dbReference type="CDD" id="cd04738">
    <property type="entry name" value="DHOD_2_like"/>
    <property type="match status" value="1"/>
</dbReference>
<protein>
    <recommendedName>
        <fullName evidence="6">dihydroorotate dehydrogenase (quinone)</fullName>
        <ecNumber evidence="6">1.3.5.2</ecNumber>
    </recommendedName>
</protein>
<keyword evidence="7" id="KW-0285">Flavoprotein</keyword>
<keyword evidence="8" id="KW-0288">FMN</keyword>
<name>A0A3B1E706_9ZZZZ</name>
<comment type="catalytic activity">
    <reaction evidence="12">
        <text>(S)-dihydroorotate + a quinone = orotate + a quinol</text>
        <dbReference type="Rhea" id="RHEA:30187"/>
        <dbReference type="ChEBI" id="CHEBI:24646"/>
        <dbReference type="ChEBI" id="CHEBI:30839"/>
        <dbReference type="ChEBI" id="CHEBI:30864"/>
        <dbReference type="ChEBI" id="CHEBI:132124"/>
        <dbReference type="EC" id="1.3.5.2"/>
    </reaction>
</comment>
<keyword evidence="10 14" id="KW-0560">Oxidoreductase</keyword>
<organism evidence="14">
    <name type="scientific">hydrothermal vent metagenome</name>
    <dbReference type="NCBI Taxonomy" id="652676"/>
    <lineage>
        <taxon>unclassified sequences</taxon>
        <taxon>metagenomes</taxon>
        <taxon>ecological metagenomes</taxon>
    </lineage>
</organism>
<dbReference type="InterPro" id="IPR005719">
    <property type="entry name" value="Dihydroorotate_DH_2"/>
</dbReference>
<proteinExistence type="inferred from homology"/>
<dbReference type="GO" id="GO:0044205">
    <property type="term" value="P:'de novo' UMP biosynthetic process"/>
    <property type="evidence" value="ECO:0007669"/>
    <property type="project" value="UniProtKB-UniPathway"/>
</dbReference>
<dbReference type="GO" id="GO:0106430">
    <property type="term" value="F:dihydroorotate dehydrogenase (quinone) activity"/>
    <property type="evidence" value="ECO:0007669"/>
    <property type="project" value="UniProtKB-EC"/>
</dbReference>